<evidence type="ECO:0000256" key="1">
    <source>
        <dbReference type="SAM" id="MobiDB-lite"/>
    </source>
</evidence>
<dbReference type="PANTHER" id="PTHR35131:SF2">
    <property type="entry name" value="GAG-POL POLYPROTEIN"/>
    <property type="match status" value="1"/>
</dbReference>
<protein>
    <submittedName>
        <fullName evidence="2">Uncharacterized protein</fullName>
    </submittedName>
</protein>
<feature type="compositionally biased region" description="Polar residues" evidence="1">
    <location>
        <begin position="1"/>
        <end position="30"/>
    </location>
</feature>
<organism evidence="2 3">
    <name type="scientific">Rubus argutus</name>
    <name type="common">Southern blackberry</name>
    <dbReference type="NCBI Taxonomy" id="59490"/>
    <lineage>
        <taxon>Eukaryota</taxon>
        <taxon>Viridiplantae</taxon>
        <taxon>Streptophyta</taxon>
        <taxon>Embryophyta</taxon>
        <taxon>Tracheophyta</taxon>
        <taxon>Spermatophyta</taxon>
        <taxon>Magnoliopsida</taxon>
        <taxon>eudicotyledons</taxon>
        <taxon>Gunneridae</taxon>
        <taxon>Pentapetalae</taxon>
        <taxon>rosids</taxon>
        <taxon>fabids</taxon>
        <taxon>Rosales</taxon>
        <taxon>Rosaceae</taxon>
        <taxon>Rosoideae</taxon>
        <taxon>Rosoideae incertae sedis</taxon>
        <taxon>Rubus</taxon>
    </lineage>
</organism>
<dbReference type="PANTHER" id="PTHR35131">
    <property type="entry name" value="EXPRESSED PROTEIN"/>
    <property type="match status" value="1"/>
</dbReference>
<dbReference type="Proteomes" id="UP001457282">
    <property type="component" value="Unassembled WGS sequence"/>
</dbReference>
<evidence type="ECO:0000313" key="2">
    <source>
        <dbReference type="EMBL" id="KAK9938419.1"/>
    </source>
</evidence>
<comment type="caution">
    <text evidence="2">The sequence shown here is derived from an EMBL/GenBank/DDBJ whole genome shotgun (WGS) entry which is preliminary data.</text>
</comment>
<dbReference type="AlphaFoldDB" id="A0AAW1XPY6"/>
<accession>A0AAW1XPY6</accession>
<proteinExistence type="predicted"/>
<reference evidence="2 3" key="1">
    <citation type="journal article" date="2023" name="G3 (Bethesda)">
        <title>A chromosome-length genome assembly and annotation of blackberry (Rubus argutus, cv. 'Hillquist').</title>
        <authorList>
            <person name="Bruna T."/>
            <person name="Aryal R."/>
            <person name="Dudchenko O."/>
            <person name="Sargent D.J."/>
            <person name="Mead D."/>
            <person name="Buti M."/>
            <person name="Cavallini A."/>
            <person name="Hytonen T."/>
            <person name="Andres J."/>
            <person name="Pham M."/>
            <person name="Weisz D."/>
            <person name="Mascagni F."/>
            <person name="Usai G."/>
            <person name="Natali L."/>
            <person name="Bassil N."/>
            <person name="Fernandez G.E."/>
            <person name="Lomsadze A."/>
            <person name="Armour M."/>
            <person name="Olukolu B."/>
            <person name="Poorten T."/>
            <person name="Britton C."/>
            <person name="Davik J."/>
            <person name="Ashrafi H."/>
            <person name="Aiden E.L."/>
            <person name="Borodovsky M."/>
            <person name="Worthington M."/>
        </authorList>
    </citation>
    <scope>NUCLEOTIDE SEQUENCE [LARGE SCALE GENOMIC DNA]</scope>
    <source>
        <strain evidence="2">PI 553951</strain>
    </source>
</reference>
<sequence length="112" mass="12545">MSQTQSNFPTKTPRKTTSLQRQSANSNPTDQKMYKTSAIAKIDAAKMAAYAPAEIGTRGTVGSLIMKEIDDKNTQEEKEGHQAPTKHMFYGGRCRQQSSNWDFCIQLQESKI</sequence>
<gene>
    <name evidence="2" type="ORF">M0R45_015160</name>
</gene>
<keyword evidence="3" id="KW-1185">Reference proteome</keyword>
<name>A0AAW1XPY6_RUBAR</name>
<dbReference type="EMBL" id="JBEDUW010000003">
    <property type="protein sequence ID" value="KAK9938419.1"/>
    <property type="molecule type" value="Genomic_DNA"/>
</dbReference>
<evidence type="ECO:0000313" key="3">
    <source>
        <dbReference type="Proteomes" id="UP001457282"/>
    </source>
</evidence>
<feature type="region of interest" description="Disordered" evidence="1">
    <location>
        <begin position="1"/>
        <end position="34"/>
    </location>
</feature>